<sequence>MNLFAVYSVMKIFANRKPIVKLRTTREMFSDKFPYVTICFDIIFKHDKFDDYDIEKNNPQSPYDNNFSNAIQYSSFRDSKMFIRYLKYTRNMNDKRY</sequence>
<dbReference type="WBParaSite" id="SSTP_0000365700.1">
    <property type="protein sequence ID" value="SSTP_0000365700.1"/>
    <property type="gene ID" value="SSTP_0000365700"/>
</dbReference>
<dbReference type="AlphaFoldDB" id="A0A0K0E2D7"/>
<reference evidence="1" key="1">
    <citation type="submission" date="2015-08" db="UniProtKB">
        <authorList>
            <consortium name="WormBaseParasite"/>
        </authorList>
    </citation>
    <scope>IDENTIFICATION</scope>
</reference>
<accession>A0A0K0E2D7</accession>
<evidence type="ECO:0000313" key="1">
    <source>
        <dbReference type="WBParaSite" id="SSTP_0000365700.1"/>
    </source>
</evidence>
<proteinExistence type="predicted"/>
<name>A0A0K0E2D7_STRER</name>
<protein>
    <submittedName>
        <fullName evidence="1">Uncharacterized protein</fullName>
    </submittedName>
</protein>
<organism evidence="1">
    <name type="scientific">Strongyloides stercoralis</name>
    <name type="common">Threadworm</name>
    <dbReference type="NCBI Taxonomy" id="6248"/>
    <lineage>
        <taxon>Eukaryota</taxon>
        <taxon>Metazoa</taxon>
        <taxon>Ecdysozoa</taxon>
        <taxon>Nematoda</taxon>
        <taxon>Chromadorea</taxon>
        <taxon>Rhabditida</taxon>
        <taxon>Tylenchina</taxon>
        <taxon>Panagrolaimomorpha</taxon>
        <taxon>Strongyloidoidea</taxon>
        <taxon>Strongyloididae</taxon>
        <taxon>Strongyloides</taxon>
    </lineage>
</organism>